<organism evidence="1 2">
    <name type="scientific">Metabacillus litoralis</name>
    <dbReference type="NCBI Taxonomy" id="152268"/>
    <lineage>
        <taxon>Bacteria</taxon>
        <taxon>Bacillati</taxon>
        <taxon>Bacillota</taxon>
        <taxon>Bacilli</taxon>
        <taxon>Bacillales</taxon>
        <taxon>Bacillaceae</taxon>
        <taxon>Metabacillus</taxon>
    </lineage>
</organism>
<evidence type="ECO:0008006" key="3">
    <source>
        <dbReference type="Google" id="ProtNLM"/>
    </source>
</evidence>
<sequence length="72" mass="7677">MAKTLELQFLNTAGKTVKISVDSPVEPVDQTALNAAMDQILAANIFISTDGEFVSKKGARVIDRNVTEIALG</sequence>
<name>A0A179T2E6_9BACI</name>
<dbReference type="RefSeq" id="WP_066329656.1">
    <property type="nucleotide sequence ID" value="NZ_LWSG01000007.1"/>
</dbReference>
<dbReference type="Pfam" id="PF11148">
    <property type="entry name" value="DUF2922"/>
    <property type="match status" value="1"/>
</dbReference>
<comment type="caution">
    <text evidence="1">The sequence shown here is derived from an EMBL/GenBank/DDBJ whole genome shotgun (WGS) entry which is preliminary data.</text>
</comment>
<dbReference type="EMBL" id="LWSG01000007">
    <property type="protein sequence ID" value="OAS87844.1"/>
    <property type="molecule type" value="Genomic_DNA"/>
</dbReference>
<gene>
    <name evidence="1" type="ORF">A6K24_19120</name>
</gene>
<evidence type="ECO:0000313" key="1">
    <source>
        <dbReference type="EMBL" id="OAS87844.1"/>
    </source>
</evidence>
<keyword evidence="2" id="KW-1185">Reference proteome</keyword>
<dbReference type="AlphaFoldDB" id="A0A179T2E6"/>
<reference evidence="2" key="1">
    <citation type="submission" date="2016-04" db="EMBL/GenBank/DDBJ databases">
        <authorList>
            <person name="Lyu Z."/>
            <person name="Lyu W."/>
        </authorList>
    </citation>
    <scope>NUCLEOTIDE SEQUENCE [LARGE SCALE GENOMIC DNA]</scope>
    <source>
        <strain evidence="2">C44</strain>
    </source>
</reference>
<proteinExistence type="predicted"/>
<dbReference type="STRING" id="152268.A6K24_19120"/>
<dbReference type="Proteomes" id="UP000078534">
    <property type="component" value="Unassembled WGS sequence"/>
</dbReference>
<accession>A0A179T2E6</accession>
<protein>
    <recommendedName>
        <fullName evidence="3">DUF2922 domain-containing protein</fullName>
    </recommendedName>
</protein>
<dbReference type="InterPro" id="IPR021321">
    <property type="entry name" value="DUF2922"/>
</dbReference>
<evidence type="ECO:0000313" key="2">
    <source>
        <dbReference type="Proteomes" id="UP000078534"/>
    </source>
</evidence>